<dbReference type="RefSeq" id="WP_091872157.1">
    <property type="nucleotide sequence ID" value="NZ_FNAO01000008.1"/>
</dbReference>
<reference evidence="2 3" key="1">
    <citation type="submission" date="2016-10" db="EMBL/GenBank/DDBJ databases">
        <authorList>
            <person name="de Groot N.N."/>
        </authorList>
    </citation>
    <scope>NUCLEOTIDE SEQUENCE [LARGE SCALE GENOMIC DNA]</scope>
    <source>
        <strain evidence="2 3">DSM 23421</strain>
    </source>
</reference>
<dbReference type="AlphaFoldDB" id="A0A1G7GUX5"/>
<evidence type="ECO:0000256" key="1">
    <source>
        <dbReference type="SAM" id="MobiDB-lite"/>
    </source>
</evidence>
<dbReference type="PROSITE" id="PS51257">
    <property type="entry name" value="PROKAR_LIPOPROTEIN"/>
    <property type="match status" value="1"/>
</dbReference>
<gene>
    <name evidence="2" type="ORF">SAMN05421636_108298</name>
</gene>
<organism evidence="2 3">
    <name type="scientific">Pricia antarctica</name>
    <dbReference type="NCBI Taxonomy" id="641691"/>
    <lineage>
        <taxon>Bacteria</taxon>
        <taxon>Pseudomonadati</taxon>
        <taxon>Bacteroidota</taxon>
        <taxon>Flavobacteriia</taxon>
        <taxon>Flavobacteriales</taxon>
        <taxon>Flavobacteriaceae</taxon>
        <taxon>Pricia</taxon>
    </lineage>
</organism>
<sequence length="86" mass="9568">MIKRILCLIVLSVMAYGCGSTKLEESVILKRKEPVGANYIPEKLYKKPSDIEGIDSIVGSKKNPFRNGTRELPIELGSKNDSVYKP</sequence>
<keyword evidence="3" id="KW-1185">Reference proteome</keyword>
<feature type="region of interest" description="Disordered" evidence="1">
    <location>
        <begin position="66"/>
        <end position="86"/>
    </location>
</feature>
<protein>
    <submittedName>
        <fullName evidence="2">Uncharacterized protein</fullName>
    </submittedName>
</protein>
<dbReference type="EMBL" id="FNAO01000008">
    <property type="protein sequence ID" value="SDE91915.1"/>
    <property type="molecule type" value="Genomic_DNA"/>
</dbReference>
<evidence type="ECO:0000313" key="2">
    <source>
        <dbReference type="EMBL" id="SDE91915.1"/>
    </source>
</evidence>
<accession>A0A1G7GUX5</accession>
<name>A0A1G7GUX5_9FLAO</name>
<dbReference type="Proteomes" id="UP000199109">
    <property type="component" value="Unassembled WGS sequence"/>
</dbReference>
<proteinExistence type="predicted"/>
<dbReference type="STRING" id="641691.SAMN05421636_108298"/>
<evidence type="ECO:0000313" key="3">
    <source>
        <dbReference type="Proteomes" id="UP000199109"/>
    </source>
</evidence>